<organism evidence="1 2">
    <name type="scientific">Paenibacillus albidus</name>
    <dbReference type="NCBI Taxonomy" id="2041023"/>
    <lineage>
        <taxon>Bacteria</taxon>
        <taxon>Bacillati</taxon>
        <taxon>Bacillota</taxon>
        <taxon>Bacilli</taxon>
        <taxon>Bacillales</taxon>
        <taxon>Paenibacillaceae</taxon>
        <taxon>Paenibacillus</taxon>
    </lineage>
</organism>
<reference evidence="1" key="2">
    <citation type="submission" date="2020-09" db="EMBL/GenBank/DDBJ databases">
        <authorList>
            <person name="Sun Q."/>
            <person name="Zhou Y."/>
        </authorList>
    </citation>
    <scope>NUCLEOTIDE SEQUENCE</scope>
    <source>
        <strain evidence="1">CGMCC 1.16134</strain>
    </source>
</reference>
<dbReference type="EMBL" id="BMKR01000027">
    <property type="protein sequence ID" value="GGF98877.1"/>
    <property type="molecule type" value="Genomic_DNA"/>
</dbReference>
<dbReference type="SUPFAM" id="SSF69322">
    <property type="entry name" value="Tricorn protease domain 2"/>
    <property type="match status" value="1"/>
</dbReference>
<accession>A0A917CT93</accession>
<dbReference type="InterPro" id="IPR011047">
    <property type="entry name" value="Quinoprotein_ADH-like_sf"/>
</dbReference>
<reference evidence="1" key="1">
    <citation type="journal article" date="2014" name="Int. J. Syst. Evol. Microbiol.">
        <title>Complete genome sequence of Corynebacterium casei LMG S-19264T (=DSM 44701T), isolated from a smear-ripened cheese.</title>
        <authorList>
            <consortium name="US DOE Joint Genome Institute (JGI-PGF)"/>
            <person name="Walter F."/>
            <person name="Albersmeier A."/>
            <person name="Kalinowski J."/>
            <person name="Ruckert C."/>
        </authorList>
    </citation>
    <scope>NUCLEOTIDE SEQUENCE</scope>
    <source>
        <strain evidence="1">CGMCC 1.16134</strain>
    </source>
</reference>
<evidence type="ECO:0000313" key="1">
    <source>
        <dbReference type="EMBL" id="GGF98877.1"/>
    </source>
</evidence>
<name>A0A917CT93_9BACL</name>
<gene>
    <name evidence="1" type="ORF">GCM10010912_49560</name>
</gene>
<evidence type="ECO:0000313" key="2">
    <source>
        <dbReference type="Proteomes" id="UP000637643"/>
    </source>
</evidence>
<dbReference type="Gene3D" id="2.60.120.260">
    <property type="entry name" value="Galactose-binding domain-like"/>
    <property type="match status" value="1"/>
</dbReference>
<dbReference type="AlphaFoldDB" id="A0A917CT93"/>
<sequence>MVISRVERIAFSRWLLGFLVVLCLTFYLPANVQATEAVENIPVPNSGFEDPASGASIPGWGLFPGTPTGSISVSQEEQNSGLSSLLINDTSSTNPVAVITPAITIEEDGLYEAKANVKLITGGGVILYIKFYDSSGIERGQSTVSYTSPLNTWKPIKVEGIAPAKAATAKILLYSGAATLSKAYFDDISFTKKVNDTLTLPFTYGTPVNLGKATLSGTTLGGAIGNGELYFVANGAPGTFYAVDAVTGHVNFSEQVPGTTETWAVTVGSDNKVYFSATANQSFWQYDPILQKITLIGNNPSNNFVWDLDASSDGLIYGSTYPNSKVFSYNIANGRFIDLGSMHDKEQYARGAGVTEQYLYVGIGSKKHLIRMDRTTGEKIEIPMPFTGTDDFVHNISPFNGLLYITHGTSLAVADGQTYEVIKKVPNTSLEAFDGKISPPSPYDSKLLYYHNKYSHTLWTYNVETNSVQAVAPEIKLPEIGTKAMNWITLPDGSQVLAALYENGQYTLYNPTDDSLITRQVPVVKDGVNIQSLAAGPDGKLYLGGFIDGLSIFDQTNQKYDMQMSNSDSPHQIEEIGFLNGKAYFGAYSGARIYRYDASQPYIYGALPTNNPGLVNTIPEGQDRPYAMASGDNKLFIGTIPGYGSLGGSLTIYDETANTWTSTRNVVQDQSIIALAYKNGVVYGGTSIEGGLGSKATATSAKLFKWDVATETKLDEFVPAIPGLTSPRLLGGLSFGPDGLLWGGAWGSDGQGGQIYAIYALDPDTNEVMKSKLFYPNASGGSPWRAFYLRWGQDGLLYTNIARYVTVIDPISMKSRKLVETQTNLVDLGVDGSIYYASGPNLYKLPVPLAQASITMARVTLEQGQSEPVISSGVLANGLPAVMAGGIVTFTSSDPTVVSAVYGQVKALKAGTANVYADITLGGKTVRTNTIGITVYQGTSLTLDTVSEATYSDTTNLRATLTNLQGHPLEDHSVQFSVGGEVIGNASTNAEGVAVLSYLVSQDVPDNAEEAVYDVQAVFQRDDNTFTGESEGKGSLTVKREAASVAYTGPAAVSEGNFNLSAHVSQDDEELGSIAGLPIQFTISKMNPDGTLEAYDTPVLQTVYETDVSGNIATNVQLPAGLYQVKTELLTNSRYGKAESVSTLAVYSPGDNRVEFGGWFTIAEGNAELGSVAKKVHIEADWDLDVESSQRIVKIHVEPKGLNLELDQVQWLVTASNSVFLQGQAKDESGVPYTIRLMIGQQQKVVSLQIWQGSNTQGTPFYEALGQKWFGSR</sequence>
<dbReference type="Gene3D" id="2.60.40.1080">
    <property type="match status" value="1"/>
</dbReference>
<dbReference type="Proteomes" id="UP000637643">
    <property type="component" value="Unassembled WGS sequence"/>
</dbReference>
<evidence type="ECO:0008006" key="3">
    <source>
        <dbReference type="Google" id="ProtNLM"/>
    </source>
</evidence>
<proteinExistence type="predicted"/>
<keyword evidence="2" id="KW-1185">Reference proteome</keyword>
<comment type="caution">
    <text evidence="1">The sequence shown here is derived from an EMBL/GenBank/DDBJ whole genome shotgun (WGS) entry which is preliminary data.</text>
</comment>
<protein>
    <recommendedName>
        <fullName evidence="3">CBM-cenC domain-containing protein</fullName>
    </recommendedName>
</protein>
<dbReference type="SUPFAM" id="SSF50998">
    <property type="entry name" value="Quinoprotein alcohol dehydrogenase-like"/>
    <property type="match status" value="1"/>
</dbReference>